<dbReference type="Proteomes" id="UP000254866">
    <property type="component" value="Unassembled WGS sequence"/>
</dbReference>
<accession>A0A370TAC2</accession>
<dbReference type="PANTHER" id="PTHR32387:SF0">
    <property type="entry name" value="PROTEIN NO VEIN"/>
    <property type="match status" value="1"/>
</dbReference>
<organism evidence="2 3">
    <name type="scientific">Venustampulla echinocandica</name>
    <dbReference type="NCBI Taxonomy" id="2656787"/>
    <lineage>
        <taxon>Eukaryota</taxon>
        <taxon>Fungi</taxon>
        <taxon>Dikarya</taxon>
        <taxon>Ascomycota</taxon>
        <taxon>Pezizomycotina</taxon>
        <taxon>Leotiomycetes</taxon>
        <taxon>Helotiales</taxon>
        <taxon>Pleuroascaceae</taxon>
        <taxon>Venustampulla</taxon>
    </lineage>
</organism>
<evidence type="ECO:0000313" key="2">
    <source>
        <dbReference type="EMBL" id="RDL30730.1"/>
    </source>
</evidence>
<evidence type="ECO:0000256" key="1">
    <source>
        <dbReference type="SAM" id="MobiDB-lite"/>
    </source>
</evidence>
<evidence type="ECO:0008006" key="4">
    <source>
        <dbReference type="Google" id="ProtNLM"/>
    </source>
</evidence>
<dbReference type="RefSeq" id="XP_031865106.1">
    <property type="nucleotide sequence ID" value="XM_032018698.1"/>
</dbReference>
<dbReference type="GeneID" id="43602924"/>
<dbReference type="PANTHER" id="PTHR32387">
    <property type="entry name" value="WU:FJ29H11"/>
    <property type="match status" value="1"/>
</dbReference>
<name>A0A370TAC2_9HELO</name>
<comment type="caution">
    <text evidence="2">The sequence shown here is derived from an EMBL/GenBank/DDBJ whole genome shotgun (WGS) entry which is preliminary data.</text>
</comment>
<evidence type="ECO:0000313" key="3">
    <source>
        <dbReference type="Proteomes" id="UP000254866"/>
    </source>
</evidence>
<keyword evidence="3" id="KW-1185">Reference proteome</keyword>
<dbReference type="NCBIfam" id="NF047352">
    <property type="entry name" value="P_loop_sacsin"/>
    <property type="match status" value="1"/>
</dbReference>
<sequence>MPTYDIISSAEAQQLVQRIARGYGWISQRARDASDQEALEAIDMLQDSLGIAVRTLATNLYKSHARFVFELIQNAEDNNYRKATSSGTAPYIKFTVYPNKIVIDSNEDGFTTENVIAICKVGQSTKKRDGAQQYIGEKGIGFKSVFMVASKVHIQSGPFSFFFEHPPGARGMGMVTPVWEPAEVALPGPLTRMTLTLLDKLDYPELLSQFDTLPDTFLLFLNKLGAITIDKIEFAGKSAESTTFSCALDESSGQATLSKVHHEQRNCNTTEVVLAFPLDESEPIIGPQEVYAYLPLGDFGFSFLIQSDFVTQANRQDVLETRRNKDILDGIAEAFLEGVFQFCNHPTLQYKWPLYIPRKIHNPFWARLENKIHKLLKEHAVLRGCSHGPLRPISQLKKIGDGFKDEFGNALVADLDEEMYLAWEYEGQDIEALDSLGLDTIDFESVMARFRHDLKQPSPRSRFKSPGTTDDWHTRTAELLLQPFKEKWKSPTLDKVRGLACIPLQDGKWTAITEGAVFFSRTNGILIPIDLGLRIVDEGSIANPTRKKLFVTLGVRPASVQDVRALILARYKQERSSISFETSLKDLHFLYSTHPTGLTVKLRESTSLWVFNHRGHPIHDEEDLYFKSDEEHSFQELMGKALEVAPYNSGLVGSFIHPEYCRRMELLPVKPGGSHPAFKAWLQESVGILNHPRLVDPKDPAELSPIFRYIIEARPEKLLGTLKPHWTSYAAVMSTDLASKISKALVPSTNIGSIPLKETFLPSETLTVRCGEFLDLQKFPFLKLENEPDIEGWNFLSAFHVGIEDNLDFYLKILYYCKLSKGPFRYDIYEAIQLKAGGSKEAKRRVEYELSFLYPPPSPCICNSSGKLTRPYFREFVWVNYLILAPSYGTRPPSWTYPGNCFWDAPDYLTTRCALLPALSHFKTPFIAYFFQFTLGVRNVSWDDLTRELRAIKAKTKPDINVVQDIYLRLQRMSADLESKYLESLLTSFEKDALIYDMLSQNWTAPSACLWSKDAQVPGKSTISGQYEDLKDLFVGVLKIKIPNLRLLIKELKRVAQSSPSINDIKSLIWQINTFDPIIKDLEDVRWSEIFPVRKANGNLELQTWMAGFSIIDRQPWADAFEDKVDFLDFSLKEVRILEPFLSSMEGMGYLSKHVKEKSSFQGILPEPSTKRTRQLRRRAYALSRCATHFGSPRAKNDCQALYQLLLKAKVYETDGIIGSLEHTRLGDTVIVEVSNTKLHVEEGLEGLNIYVPKDSKDQEICYLRLLPTKLFNETMMAEVDSNSTLAFDSNAVSIITAIFASSDEVIDLVLEEAGIVPVPYPDQYEDELQQSPRDKVLLSLGIYRNAERETASVGSGTQSGMAMATPGASTPSARSPSLSITAASTYRAIHRPSVPSQPIQLRNSPLRPRPVRVLPDSIRRQITSESSQVEGAFPSKGAFNLDELLNALPVEAAREVNPYDLPFGVRNENQLAHDMKIGAAGELYAFEILSRLETSLPGFGRHNWQSTIRRHVTVHENYRDLEPWRGAETADITYDDTKGEFTQLLIANGHLDGSIWAHATPKYFLEVKTTTKECATRFFLSKGQYQRMQRLKLGLRASAEVYIILRVFNLDGNKIDMRLYVDPAGMEERGELQFTSESYSVLPPSRDGH</sequence>
<dbReference type="SUPFAM" id="SSF55874">
    <property type="entry name" value="ATPase domain of HSP90 chaperone/DNA topoisomerase II/histidine kinase"/>
    <property type="match status" value="1"/>
</dbReference>
<dbReference type="EMBL" id="NPIC01000014">
    <property type="protein sequence ID" value="RDL30730.1"/>
    <property type="molecule type" value="Genomic_DNA"/>
</dbReference>
<dbReference type="STRING" id="2656787.A0A370TAC2"/>
<dbReference type="InterPro" id="IPR036890">
    <property type="entry name" value="HATPase_C_sf"/>
</dbReference>
<dbReference type="OrthoDB" id="1262810at2759"/>
<dbReference type="Gene3D" id="3.30.565.10">
    <property type="entry name" value="Histidine kinase-like ATPase, C-terminal domain"/>
    <property type="match status" value="1"/>
</dbReference>
<proteinExistence type="predicted"/>
<feature type="compositionally biased region" description="Polar residues" evidence="1">
    <location>
        <begin position="1368"/>
        <end position="1378"/>
    </location>
</feature>
<dbReference type="InterPro" id="IPR052957">
    <property type="entry name" value="Auxin_embryo_med"/>
</dbReference>
<gene>
    <name evidence="2" type="ORF">BP5553_10075</name>
</gene>
<reference evidence="2 3" key="1">
    <citation type="journal article" date="2018" name="IMA Fungus">
        <title>IMA Genome-F 9: Draft genome sequence of Annulohypoxylon stygium, Aspergillus mulundensis, Berkeleyomyces basicola (syn. Thielaviopsis basicola), Ceratocystis smalleyi, two Cercospora beticola strains, Coleophoma cylindrospora, Fusarium fracticaudum, Phialophora cf. hyalina, and Morchella septimelata.</title>
        <authorList>
            <person name="Wingfield B.D."/>
            <person name="Bills G.F."/>
            <person name="Dong Y."/>
            <person name="Huang W."/>
            <person name="Nel W.J."/>
            <person name="Swalarsk-Parry B.S."/>
            <person name="Vaghefi N."/>
            <person name="Wilken P.M."/>
            <person name="An Z."/>
            <person name="de Beer Z.W."/>
            <person name="De Vos L."/>
            <person name="Chen L."/>
            <person name="Duong T.A."/>
            <person name="Gao Y."/>
            <person name="Hammerbacher A."/>
            <person name="Kikkert J.R."/>
            <person name="Li Y."/>
            <person name="Li H."/>
            <person name="Li K."/>
            <person name="Li Q."/>
            <person name="Liu X."/>
            <person name="Ma X."/>
            <person name="Naidoo K."/>
            <person name="Pethybridge S.J."/>
            <person name="Sun J."/>
            <person name="Steenkamp E.T."/>
            <person name="van der Nest M.A."/>
            <person name="van Wyk S."/>
            <person name="Wingfield M.J."/>
            <person name="Xiong C."/>
            <person name="Yue Q."/>
            <person name="Zhang X."/>
        </authorList>
    </citation>
    <scope>NUCLEOTIDE SEQUENCE [LARGE SCALE GENOMIC DNA]</scope>
    <source>
        <strain evidence="2 3">BP 5553</strain>
    </source>
</reference>
<feature type="region of interest" description="Disordered" evidence="1">
    <location>
        <begin position="1350"/>
        <end position="1378"/>
    </location>
</feature>
<protein>
    <recommendedName>
        <fullName evidence="4">Protein NO VEIN C-terminal domain-containing protein</fullName>
    </recommendedName>
</protein>